<dbReference type="Proteomes" id="UP000318413">
    <property type="component" value="Unassembled WGS sequence"/>
</dbReference>
<keyword evidence="4 6" id="KW-1133">Transmembrane helix</keyword>
<keyword evidence="5 6" id="KW-0472">Membrane</keyword>
<evidence type="ECO:0000256" key="1">
    <source>
        <dbReference type="ARBA" id="ARBA00004370"/>
    </source>
</evidence>
<evidence type="ECO:0000256" key="6">
    <source>
        <dbReference type="RuleBase" id="RU363076"/>
    </source>
</evidence>
<comment type="subcellular location">
    <subcellularLocation>
        <location evidence="6">Cell membrane</location>
        <topology evidence="6">Multi-pass membrane protein</topology>
    </subcellularLocation>
    <subcellularLocation>
        <location evidence="1">Membrane</location>
    </subcellularLocation>
</comment>
<dbReference type="CDD" id="cd06662">
    <property type="entry name" value="SURF1"/>
    <property type="match status" value="1"/>
</dbReference>
<sequence length="228" mass="24815">MTRTRVLRAVVGAAWIAAILGLIALGTWQVHRRAWKLDLIARVDARIHAAPVPAPTTAGKDDEYRRVRTTGRYLADKDTLVQASTVRGPGWWVMTPLASPNGTVLINRGYVPGRAPPAPPPGVVTVTGLLRLTEPGGGFLRHNDPAANRWYSRDVAAIAHADRLRLAPYFIDADAAPAATSQPVGGLTVVSFPNSHLVYAITWYTLAIMTAAGLLYWITSLRRDRRRG</sequence>
<dbReference type="PROSITE" id="PS50895">
    <property type="entry name" value="SURF1"/>
    <property type="match status" value="1"/>
</dbReference>
<comment type="caution">
    <text evidence="7">The sequence shown here is derived from an EMBL/GenBank/DDBJ whole genome shotgun (WGS) entry which is preliminary data.</text>
</comment>
<dbReference type="PANTHER" id="PTHR23427">
    <property type="entry name" value="SURFEIT LOCUS PROTEIN"/>
    <property type="match status" value="1"/>
</dbReference>
<name>A0A502C1M0_9SPHN</name>
<accession>A0A502C1M0</accession>
<dbReference type="Pfam" id="PF02104">
    <property type="entry name" value="SURF1"/>
    <property type="match status" value="1"/>
</dbReference>
<organism evidence="7 8">
    <name type="scientific">Sphingomonas oligophenolica</name>
    <dbReference type="NCBI Taxonomy" id="301154"/>
    <lineage>
        <taxon>Bacteria</taxon>
        <taxon>Pseudomonadati</taxon>
        <taxon>Pseudomonadota</taxon>
        <taxon>Alphaproteobacteria</taxon>
        <taxon>Sphingomonadales</taxon>
        <taxon>Sphingomonadaceae</taxon>
        <taxon>Sphingomonas</taxon>
    </lineage>
</organism>
<dbReference type="PANTHER" id="PTHR23427:SF2">
    <property type="entry name" value="SURFEIT LOCUS PROTEIN 1"/>
    <property type="match status" value="1"/>
</dbReference>
<comment type="similarity">
    <text evidence="2 6">Belongs to the SURF1 family.</text>
</comment>
<dbReference type="InterPro" id="IPR002994">
    <property type="entry name" value="Surf1/Shy1"/>
</dbReference>
<feature type="transmembrane region" description="Helical" evidence="6">
    <location>
        <begin position="197"/>
        <end position="218"/>
    </location>
</feature>
<dbReference type="OrthoDB" id="6079986at2"/>
<keyword evidence="3 6" id="KW-0812">Transmembrane</keyword>
<dbReference type="RefSeq" id="WP_140872741.1">
    <property type="nucleotide sequence ID" value="NZ_RCZK01000020.1"/>
</dbReference>
<feature type="transmembrane region" description="Helical" evidence="6">
    <location>
        <begin position="7"/>
        <end position="28"/>
    </location>
</feature>
<keyword evidence="6" id="KW-1003">Cell membrane</keyword>
<reference evidence="7 8" key="1">
    <citation type="journal article" date="2019" name="Environ. Microbiol.">
        <title>Species interactions and distinct microbial communities in high Arctic permafrost affected cryosols are associated with the CH4 and CO2 gas fluxes.</title>
        <authorList>
            <person name="Altshuler I."/>
            <person name="Hamel J."/>
            <person name="Turney S."/>
            <person name="Magnuson E."/>
            <person name="Levesque R."/>
            <person name="Greer C."/>
            <person name="Whyte L.G."/>
        </authorList>
    </citation>
    <scope>NUCLEOTIDE SEQUENCE [LARGE SCALE GENOMIC DNA]</scope>
    <source>
        <strain evidence="7 8">S5.1</strain>
    </source>
</reference>
<dbReference type="AlphaFoldDB" id="A0A502C1M0"/>
<protein>
    <recommendedName>
        <fullName evidence="6">SURF1-like protein</fullName>
    </recommendedName>
</protein>
<evidence type="ECO:0000256" key="3">
    <source>
        <dbReference type="ARBA" id="ARBA00022692"/>
    </source>
</evidence>
<evidence type="ECO:0000256" key="2">
    <source>
        <dbReference type="ARBA" id="ARBA00007165"/>
    </source>
</evidence>
<evidence type="ECO:0000256" key="4">
    <source>
        <dbReference type="ARBA" id="ARBA00022989"/>
    </source>
</evidence>
<proteinExistence type="inferred from homology"/>
<evidence type="ECO:0000256" key="5">
    <source>
        <dbReference type="ARBA" id="ARBA00023136"/>
    </source>
</evidence>
<evidence type="ECO:0000313" key="7">
    <source>
        <dbReference type="EMBL" id="TPG06564.1"/>
    </source>
</evidence>
<gene>
    <name evidence="7" type="ORF">EAH84_14660</name>
</gene>
<dbReference type="GO" id="GO:0005886">
    <property type="term" value="C:plasma membrane"/>
    <property type="evidence" value="ECO:0007669"/>
    <property type="project" value="UniProtKB-SubCell"/>
</dbReference>
<dbReference type="InterPro" id="IPR045214">
    <property type="entry name" value="Surf1/Surf4"/>
</dbReference>
<keyword evidence="8" id="KW-1185">Reference proteome</keyword>
<evidence type="ECO:0000313" key="8">
    <source>
        <dbReference type="Proteomes" id="UP000318413"/>
    </source>
</evidence>
<dbReference type="EMBL" id="RCZK01000020">
    <property type="protein sequence ID" value="TPG06564.1"/>
    <property type="molecule type" value="Genomic_DNA"/>
</dbReference>